<keyword evidence="1" id="KW-0808">Transferase</keyword>
<dbReference type="Proteomes" id="UP000585638">
    <property type="component" value="Unassembled WGS sequence"/>
</dbReference>
<reference evidence="1 2" key="1">
    <citation type="submission" date="2020-08" db="EMBL/GenBank/DDBJ databases">
        <title>Sequencing the genomes of 1000 actinobacteria strains.</title>
        <authorList>
            <person name="Klenk H.-P."/>
        </authorList>
    </citation>
    <scope>NUCLEOTIDE SEQUENCE [LARGE SCALE GENOMIC DNA]</scope>
    <source>
        <strain evidence="1 2">DSM 43851</strain>
    </source>
</reference>
<name>A0A7W9NLS9_9PSEU</name>
<dbReference type="Gene3D" id="3.90.470.20">
    <property type="entry name" value="4'-phosphopantetheinyl transferase domain"/>
    <property type="match status" value="1"/>
</dbReference>
<dbReference type="EC" id="2.7.8.7" evidence="1"/>
<dbReference type="EMBL" id="JACHIR010000002">
    <property type="protein sequence ID" value="MBB5896811.1"/>
    <property type="molecule type" value="Genomic_DNA"/>
</dbReference>
<dbReference type="GO" id="GO:0000287">
    <property type="term" value="F:magnesium ion binding"/>
    <property type="evidence" value="ECO:0007669"/>
    <property type="project" value="InterPro"/>
</dbReference>
<sequence>MLRTELVDVARLSRALTRTPRLASRLFTEAERRGPDGRPRGTASLAARWAAKRAAVLLLDGDPARLPSCEVLTGEGGQPLLRVPGTSGIRWHVSLSHQSGTAVASVWAEPVTGPSTSYRSPSSTG</sequence>
<dbReference type="SUPFAM" id="SSF56214">
    <property type="entry name" value="4'-phosphopantetheinyl transferase"/>
    <property type="match status" value="1"/>
</dbReference>
<evidence type="ECO:0000313" key="1">
    <source>
        <dbReference type="EMBL" id="MBB5896811.1"/>
    </source>
</evidence>
<gene>
    <name evidence="1" type="ORF">BJ998_008070</name>
</gene>
<keyword evidence="2" id="KW-1185">Reference proteome</keyword>
<dbReference type="RefSeq" id="WP_312890603.1">
    <property type="nucleotide sequence ID" value="NZ_BAAAWY010000004.1"/>
</dbReference>
<dbReference type="InterPro" id="IPR037143">
    <property type="entry name" value="4-PPantetheinyl_Trfase_dom_sf"/>
</dbReference>
<proteinExistence type="predicted"/>
<protein>
    <submittedName>
        <fullName evidence="1">Holo-[acyl-carrier protein] synthase</fullName>
        <ecNumber evidence="1">2.7.8.7</ecNumber>
    </submittedName>
</protein>
<organism evidence="1 2">
    <name type="scientific">Kutzneria kofuensis</name>
    <dbReference type="NCBI Taxonomy" id="103725"/>
    <lineage>
        <taxon>Bacteria</taxon>
        <taxon>Bacillati</taxon>
        <taxon>Actinomycetota</taxon>
        <taxon>Actinomycetes</taxon>
        <taxon>Pseudonocardiales</taxon>
        <taxon>Pseudonocardiaceae</taxon>
        <taxon>Kutzneria</taxon>
    </lineage>
</organism>
<accession>A0A7W9NLS9</accession>
<evidence type="ECO:0000313" key="2">
    <source>
        <dbReference type="Proteomes" id="UP000585638"/>
    </source>
</evidence>
<comment type="caution">
    <text evidence="1">The sequence shown here is derived from an EMBL/GenBank/DDBJ whole genome shotgun (WGS) entry which is preliminary data.</text>
</comment>
<dbReference type="AlphaFoldDB" id="A0A7W9NLS9"/>
<dbReference type="GO" id="GO:0008897">
    <property type="term" value="F:holo-[acyl-carrier-protein] synthase activity"/>
    <property type="evidence" value="ECO:0007669"/>
    <property type="project" value="UniProtKB-EC"/>
</dbReference>